<comment type="similarity">
    <text evidence="4">Belongs to the DegT/DnrJ/EryC1 family.</text>
</comment>
<dbReference type="AlphaFoldDB" id="A0A0F5FJB6"/>
<keyword evidence="6" id="KW-1185">Reference proteome</keyword>
<feature type="modified residue" description="N6-(pyridoxal phosphate)lysine" evidence="3">
    <location>
        <position position="188"/>
    </location>
</feature>
<dbReference type="Gene3D" id="3.40.640.10">
    <property type="entry name" value="Type I PLP-dependent aspartate aminotransferase-like (Major domain)"/>
    <property type="match status" value="1"/>
</dbReference>
<accession>A0A0F5FJB6</accession>
<comment type="caution">
    <text evidence="5">The sequence shown here is derived from an EMBL/GenBank/DDBJ whole genome shotgun (WGS) entry which is preliminary data.</text>
</comment>
<dbReference type="InterPro" id="IPR015424">
    <property type="entry name" value="PyrdxlP-dep_Trfase"/>
</dbReference>
<dbReference type="GO" id="GO:0008483">
    <property type="term" value="F:transaminase activity"/>
    <property type="evidence" value="ECO:0007669"/>
    <property type="project" value="UniProtKB-KW"/>
</dbReference>
<dbReference type="GO" id="GO:0000271">
    <property type="term" value="P:polysaccharide biosynthetic process"/>
    <property type="evidence" value="ECO:0007669"/>
    <property type="project" value="TreeGrafter"/>
</dbReference>
<keyword evidence="1 3" id="KW-0663">Pyridoxal phosphate</keyword>
<evidence type="ECO:0000256" key="1">
    <source>
        <dbReference type="ARBA" id="ARBA00022898"/>
    </source>
</evidence>
<evidence type="ECO:0000256" key="3">
    <source>
        <dbReference type="PIRSR" id="PIRSR000390-2"/>
    </source>
</evidence>
<protein>
    <submittedName>
        <fullName evidence="5">Pyridoxal phosphate-dependent aminotransferase</fullName>
    </submittedName>
</protein>
<keyword evidence="5" id="KW-0032">Aminotransferase</keyword>
<dbReference type="PATRIC" id="fig|429727.3.peg.471"/>
<organism evidence="5 6">
    <name type="scientific">Devosia chinhatensis</name>
    <dbReference type="NCBI Taxonomy" id="429727"/>
    <lineage>
        <taxon>Bacteria</taxon>
        <taxon>Pseudomonadati</taxon>
        <taxon>Pseudomonadota</taxon>
        <taxon>Alphaproteobacteria</taxon>
        <taxon>Hyphomicrobiales</taxon>
        <taxon>Devosiaceae</taxon>
        <taxon>Devosia</taxon>
    </lineage>
</organism>
<dbReference type="InterPro" id="IPR015421">
    <property type="entry name" value="PyrdxlP-dep_Trfase_major"/>
</dbReference>
<dbReference type="GO" id="GO:0030170">
    <property type="term" value="F:pyridoxal phosphate binding"/>
    <property type="evidence" value="ECO:0007669"/>
    <property type="project" value="TreeGrafter"/>
</dbReference>
<dbReference type="RefSeq" id="WP_046103582.1">
    <property type="nucleotide sequence ID" value="NZ_JZEY01000054.1"/>
</dbReference>
<evidence type="ECO:0000256" key="4">
    <source>
        <dbReference type="RuleBase" id="RU004508"/>
    </source>
</evidence>
<dbReference type="OrthoDB" id="9768668at2"/>
<sequence>MKVPFIDIARHEEGFRSAWSDKVARMTAETQFMGGAEVKALEDQLSTYCGTSFAVSCANGTDAIQLALRALGVGRDDVVLVPNATFWATFEAVVNVNAIPVTVDISLTDGGIDLAAFEEAIEAEKPKAAIVAHLYGWGTNALTALRALCLERGVQLIEDGAQAFGVTHDNAPIYAGALISTVSFYPAKVLGAAGDAGAVLTNDAELATRVRRLSNHGRTEHYGFGDVGWNSRMDSLQAAYLNLSFDHIDARIASRRAAADEYRRLLPALGIVPMAAPPSYGENGYCNVCLIEDAAQKTRIEDVLRTKEIGFGNIYPGTIASQAGAKPYLKAHYGGDNGDRLSRSVLNLPLFAYITQREIASVVEALSEALDARGAA</sequence>
<dbReference type="Pfam" id="PF01041">
    <property type="entry name" value="DegT_DnrJ_EryC1"/>
    <property type="match status" value="1"/>
</dbReference>
<dbReference type="PIRSF" id="PIRSF000390">
    <property type="entry name" value="PLP_StrS"/>
    <property type="match status" value="1"/>
</dbReference>
<dbReference type="PANTHER" id="PTHR30244:SF36">
    <property type="entry name" value="3-OXO-GLUCOSE-6-PHOSPHATE:GLUTAMATE AMINOTRANSFERASE"/>
    <property type="match status" value="1"/>
</dbReference>
<dbReference type="STRING" id="429727.VE26_02255"/>
<dbReference type="EMBL" id="JZEY01000054">
    <property type="protein sequence ID" value="KKB08893.1"/>
    <property type="molecule type" value="Genomic_DNA"/>
</dbReference>
<dbReference type="SUPFAM" id="SSF53383">
    <property type="entry name" value="PLP-dependent transferases"/>
    <property type="match status" value="1"/>
</dbReference>
<proteinExistence type="inferred from homology"/>
<evidence type="ECO:0000313" key="6">
    <source>
        <dbReference type="Proteomes" id="UP000033649"/>
    </source>
</evidence>
<evidence type="ECO:0000313" key="5">
    <source>
        <dbReference type="EMBL" id="KKB08893.1"/>
    </source>
</evidence>
<dbReference type="InterPro" id="IPR000653">
    <property type="entry name" value="DegT/StrS_aminotransferase"/>
</dbReference>
<dbReference type="PANTHER" id="PTHR30244">
    <property type="entry name" value="TRANSAMINASE"/>
    <property type="match status" value="1"/>
</dbReference>
<gene>
    <name evidence="5" type="ORF">VE26_02255</name>
</gene>
<keyword evidence="5" id="KW-0808">Transferase</keyword>
<reference evidence="5 6" key="1">
    <citation type="submission" date="2015-03" db="EMBL/GenBank/DDBJ databases">
        <authorList>
            <person name="Hassan Y."/>
            <person name="Lepp D."/>
            <person name="Li X.-Z."/>
            <person name="Zhou T."/>
        </authorList>
    </citation>
    <scope>NUCLEOTIDE SEQUENCE [LARGE SCALE GENOMIC DNA]</scope>
    <source>
        <strain evidence="5 6">IPL18</strain>
    </source>
</reference>
<name>A0A0F5FJB6_9HYPH</name>
<feature type="active site" description="Proton acceptor" evidence="2">
    <location>
        <position position="188"/>
    </location>
</feature>
<evidence type="ECO:0000256" key="2">
    <source>
        <dbReference type="PIRSR" id="PIRSR000390-1"/>
    </source>
</evidence>
<dbReference type="Proteomes" id="UP000033649">
    <property type="component" value="Unassembled WGS sequence"/>
</dbReference>